<keyword evidence="3" id="KW-1185">Reference proteome</keyword>
<dbReference type="EMBL" id="AP019309">
    <property type="protein sequence ID" value="BBH27893.1"/>
    <property type="molecule type" value="Genomic_DNA"/>
</dbReference>
<gene>
    <name evidence="2" type="ORF">SG0102_28270</name>
</gene>
<dbReference type="AlphaFoldDB" id="A0A3G9JS69"/>
<dbReference type="KEGG" id="ebm:SG0102_28270"/>
<dbReference type="Pfam" id="PF20434">
    <property type="entry name" value="BD-FAE"/>
    <property type="match status" value="1"/>
</dbReference>
<dbReference type="Gene3D" id="3.40.50.1820">
    <property type="entry name" value="alpha/beta hydrolase"/>
    <property type="match status" value="1"/>
</dbReference>
<dbReference type="Proteomes" id="UP000268059">
    <property type="component" value="Chromosome"/>
</dbReference>
<proteinExistence type="predicted"/>
<dbReference type="InterPro" id="IPR029058">
    <property type="entry name" value="AB_hydrolase_fold"/>
</dbReference>
<evidence type="ECO:0000313" key="3">
    <source>
        <dbReference type="Proteomes" id="UP000268059"/>
    </source>
</evidence>
<dbReference type="InterPro" id="IPR049492">
    <property type="entry name" value="BD-FAE-like_dom"/>
</dbReference>
<feature type="domain" description="BD-FAE-like" evidence="1">
    <location>
        <begin position="2"/>
        <end position="88"/>
    </location>
</feature>
<dbReference type="RefSeq" id="WP_125120573.1">
    <property type="nucleotide sequence ID" value="NZ_AP019309.1"/>
</dbReference>
<name>A0A3G9JS69_9FIRM</name>
<evidence type="ECO:0000259" key="1">
    <source>
        <dbReference type="Pfam" id="PF20434"/>
    </source>
</evidence>
<dbReference type="SUPFAM" id="SSF53474">
    <property type="entry name" value="alpha/beta-Hydrolases"/>
    <property type="match status" value="1"/>
</dbReference>
<sequence length="128" mass="14525">MNCIVDLYGPTIFSLMNYYASAQNHYDPQSPEGFEIGQKNVLEHPELVEATIPMRYFSADQDTPPLLIMHGSRDMLVPFSQSVFLYQSMKSLGKDVTFYKINDANHGFLGFNNDTVLNIVAEFLKAHI</sequence>
<organism evidence="2 3">
    <name type="scientific">Intestinibaculum porci</name>
    <dbReference type="NCBI Taxonomy" id="2487118"/>
    <lineage>
        <taxon>Bacteria</taxon>
        <taxon>Bacillati</taxon>
        <taxon>Bacillota</taxon>
        <taxon>Erysipelotrichia</taxon>
        <taxon>Erysipelotrichales</taxon>
        <taxon>Erysipelotrichaceae</taxon>
        <taxon>Intestinibaculum</taxon>
    </lineage>
</organism>
<reference evidence="2 3" key="1">
    <citation type="submission" date="2018-11" db="EMBL/GenBank/DDBJ databases">
        <title>Novel Erysipelotrichaceae bacterium isolated from small intestine of a swine.</title>
        <authorList>
            <person name="Kim J.S."/>
            <person name="Choe H."/>
            <person name="Lee Y.R."/>
            <person name="Kim K.M."/>
            <person name="Park D.S."/>
        </authorList>
    </citation>
    <scope>NUCLEOTIDE SEQUENCE [LARGE SCALE GENOMIC DNA]</scope>
    <source>
        <strain evidence="2 3">SG0102</strain>
    </source>
</reference>
<evidence type="ECO:0000313" key="2">
    <source>
        <dbReference type="EMBL" id="BBH27893.1"/>
    </source>
</evidence>
<dbReference type="InParanoid" id="A0A3G9JS69"/>
<accession>A0A3G9JS69</accession>
<protein>
    <recommendedName>
        <fullName evidence="1">BD-FAE-like domain-containing protein</fullName>
    </recommendedName>
</protein>